<feature type="transmembrane region" description="Helical" evidence="1">
    <location>
        <begin position="171"/>
        <end position="191"/>
    </location>
</feature>
<keyword evidence="3" id="KW-1185">Reference proteome</keyword>
<evidence type="ECO:0000256" key="1">
    <source>
        <dbReference type="SAM" id="Phobius"/>
    </source>
</evidence>
<feature type="transmembrane region" description="Helical" evidence="1">
    <location>
        <begin position="615"/>
        <end position="634"/>
    </location>
</feature>
<evidence type="ECO:0000313" key="3">
    <source>
        <dbReference type="Proteomes" id="UP001597231"/>
    </source>
</evidence>
<proteinExistence type="predicted"/>
<comment type="caution">
    <text evidence="2">The sequence shown here is derived from an EMBL/GenBank/DDBJ whole genome shotgun (WGS) entry which is preliminary data.</text>
</comment>
<feature type="transmembrane region" description="Helical" evidence="1">
    <location>
        <begin position="756"/>
        <end position="774"/>
    </location>
</feature>
<protein>
    <submittedName>
        <fullName evidence="2">ABC transporter permease subunit</fullName>
    </submittedName>
</protein>
<reference evidence="3" key="1">
    <citation type="journal article" date="2019" name="Int. J. Syst. Evol. Microbiol.">
        <title>The Global Catalogue of Microorganisms (GCM) 10K type strain sequencing project: providing services to taxonomists for standard genome sequencing and annotation.</title>
        <authorList>
            <consortium name="The Broad Institute Genomics Platform"/>
            <consortium name="The Broad Institute Genome Sequencing Center for Infectious Disease"/>
            <person name="Wu L."/>
            <person name="Ma J."/>
        </authorList>
    </citation>
    <scope>NUCLEOTIDE SEQUENCE [LARGE SCALE GENOMIC DNA]</scope>
    <source>
        <strain evidence="3">CCUG 53915</strain>
    </source>
</reference>
<dbReference type="RefSeq" id="WP_381480333.1">
    <property type="nucleotide sequence ID" value="NZ_JBHTLT010000039.1"/>
</dbReference>
<keyword evidence="1" id="KW-1133">Transmembrane helix</keyword>
<feature type="transmembrane region" description="Helical" evidence="1">
    <location>
        <begin position="268"/>
        <end position="289"/>
    </location>
</feature>
<accession>A0ABW3TX12</accession>
<dbReference type="PANTHER" id="PTHR43471">
    <property type="entry name" value="ABC TRANSPORTER PERMEASE"/>
    <property type="match status" value="1"/>
</dbReference>
<feature type="transmembrane region" description="Helical" evidence="1">
    <location>
        <begin position="727"/>
        <end position="749"/>
    </location>
</feature>
<name>A0ABW3TX12_9BACL</name>
<dbReference type="Pfam" id="PF12679">
    <property type="entry name" value="ABC2_membrane_2"/>
    <property type="match status" value="1"/>
</dbReference>
<feature type="transmembrane region" description="Helical" evidence="1">
    <location>
        <begin position="810"/>
        <end position="834"/>
    </location>
</feature>
<feature type="transmembrane region" description="Helical" evidence="1">
    <location>
        <begin position="301"/>
        <end position="325"/>
    </location>
</feature>
<evidence type="ECO:0000313" key="2">
    <source>
        <dbReference type="EMBL" id="MFD1205063.1"/>
    </source>
</evidence>
<dbReference type="Proteomes" id="UP001597231">
    <property type="component" value="Unassembled WGS sequence"/>
</dbReference>
<organism evidence="2 3">
    <name type="scientific">Sporosarcina contaminans</name>
    <dbReference type="NCBI Taxonomy" id="633403"/>
    <lineage>
        <taxon>Bacteria</taxon>
        <taxon>Bacillati</taxon>
        <taxon>Bacillota</taxon>
        <taxon>Bacilli</taxon>
        <taxon>Bacillales</taxon>
        <taxon>Caryophanaceae</taxon>
        <taxon>Sporosarcina</taxon>
    </lineage>
</organism>
<keyword evidence="1" id="KW-0812">Transmembrane</keyword>
<dbReference type="EMBL" id="JBHTLT010000039">
    <property type="protein sequence ID" value="MFD1205063.1"/>
    <property type="molecule type" value="Genomic_DNA"/>
</dbReference>
<feature type="transmembrane region" description="Helical" evidence="1">
    <location>
        <begin position="655"/>
        <end position="685"/>
    </location>
</feature>
<sequence length="850" mass="96803">MGLLKFELKKIFRQKKLIWLLVVVLLGVGFVFNQNFSKKEAMQERYSEVIRPYSEEVDGLYNFYKDGELKDRLDEEMKQQQVHVIEMGTIIFRWKGIVHSEKWDEIPSIEQEFLKSVEAFEEVEGGFSSLYGLEREKAIQKNEWLLAHDLPYVDDEFPLAPALVLKQSTDILLSAGAIVFLVLFFGNALTAEKEQQTWLTLKTQPIPRRQRILMKFAGKLFVILVFILLVACIGLLIPYLFGEQAWRFDYPQLVQSGEVFSFISTSAYLARSFVLFFAAGALVFSFIILLSTQLKSSFSVLVLTGFVGSVGYSMTLMNESLHVFWNPFYVLNIPEIVAETVGGSFWVFPAGAIVWSVLILAIAIALPEGERGLLGASDVKKPFNNGKTLHVWGVRNSSLFEWRKVKRQGLLRQSAVVLVLFAMIGFFLLGQISQKKEVEYFAGVDESIAMYKNFMLDSEQRLASIDEDLKEAEKSGDEALIRYYKEDAPKQWQMMMAYYGDILANYEMGKQAYEKGDWQSFYRYQLFNNREENGEFHNEYMSWRIGPRSYVLLEASKAEKEWLMKHNVQPIISGDEIPTMYESWPDKEMKKWHIEKNRKVDNSGLFSLHFYFDNYVYFIPVLLLLVVTGAGFAGEKGKRPTIQTLQTQPVMMRSIFFGKVITGVLVGVSGLVGIFAFVLLVSTLFNRFGDWYYPIFHYNSKKVVEAEGYTGMRALEGGFDFMPLGDYVLSGVALTVCIFLFLIALVHLLGIFIPRAFVVYGFAGLICGFGYILSDKLGDYAQFSPFTYLDIGRIINGEVSTVLNNPGVSVLNGCLMLVGVSVLLVGVGYGVLHLRSRYRVRKKKEILATL</sequence>
<keyword evidence="1" id="KW-0472">Membrane</keyword>
<gene>
    <name evidence="2" type="ORF">ACFQ38_08100</name>
</gene>
<feature type="transmembrane region" description="Helical" evidence="1">
    <location>
        <begin position="212"/>
        <end position="241"/>
    </location>
</feature>
<feature type="transmembrane region" description="Helical" evidence="1">
    <location>
        <begin position="410"/>
        <end position="429"/>
    </location>
</feature>
<feature type="transmembrane region" description="Helical" evidence="1">
    <location>
        <begin position="345"/>
        <end position="366"/>
    </location>
</feature>